<name>A0AAN0MC59_9RHOB</name>
<reference evidence="1 2" key="1">
    <citation type="submission" date="2024-04" db="EMBL/GenBank/DDBJ databases">
        <title>Phylogenomic analyses of a clade within the roseobacter group suggest taxonomic reassignments of species of the genera Aestuariivita, Citreicella, Loktanella, Nautella, Pelagibaca, Ruegeria, Thalassobius, Thiobacimonas and Tropicibacter, and the proposal o.</title>
        <authorList>
            <person name="Jeon C.O."/>
        </authorList>
    </citation>
    <scope>NUCLEOTIDE SEQUENCE [LARGE SCALE GENOMIC DNA]</scope>
    <source>
        <strain evidence="1 2">G8-12</strain>
    </source>
</reference>
<dbReference type="AlphaFoldDB" id="A0AAN0MC59"/>
<accession>A0AAN0MC59</accession>
<dbReference type="SUPFAM" id="SSF55298">
    <property type="entry name" value="YjgF-like"/>
    <property type="match status" value="1"/>
</dbReference>
<dbReference type="RefSeq" id="WP_342071698.1">
    <property type="nucleotide sequence ID" value="NZ_CP151762.1"/>
</dbReference>
<gene>
    <name evidence="1" type="ORF">AABB28_08915</name>
</gene>
<sequence length="127" mass="13737">MSVRHISTGSPFEEQIGYSRAVVADGWVFVAGTTGYDYASMIMPESIEEQCANTLATIAKALEDAGSGLDHVVRVNYIVPDKSEWAKCWPITSAAFARARPAATMISADLQTPEMKIEIEVTARVPA</sequence>
<protein>
    <submittedName>
        <fullName evidence="1">RidA family protein</fullName>
    </submittedName>
</protein>
<dbReference type="CDD" id="cd06154">
    <property type="entry name" value="YjgF_YER057c_UK114_like_6"/>
    <property type="match status" value="1"/>
</dbReference>
<dbReference type="Pfam" id="PF01042">
    <property type="entry name" value="Ribonuc_L-PSP"/>
    <property type="match status" value="1"/>
</dbReference>
<dbReference type="Gene3D" id="3.30.1330.40">
    <property type="entry name" value="RutC-like"/>
    <property type="match status" value="1"/>
</dbReference>
<proteinExistence type="predicted"/>
<dbReference type="PANTHER" id="PTHR43857:SF1">
    <property type="entry name" value="YJGH FAMILY PROTEIN"/>
    <property type="match status" value="1"/>
</dbReference>
<evidence type="ECO:0000313" key="2">
    <source>
        <dbReference type="Proteomes" id="UP001451782"/>
    </source>
</evidence>
<dbReference type="KEGG" id="yag:AABB28_08915"/>
<organism evidence="1 2">
    <name type="scientific">Yoonia algicola</name>
    <dbReference type="NCBI Taxonomy" id="3137368"/>
    <lineage>
        <taxon>Bacteria</taxon>
        <taxon>Pseudomonadati</taxon>
        <taxon>Pseudomonadota</taxon>
        <taxon>Alphaproteobacteria</taxon>
        <taxon>Rhodobacterales</taxon>
        <taxon>Paracoccaceae</taxon>
        <taxon>Yoonia</taxon>
    </lineage>
</organism>
<evidence type="ECO:0000313" key="1">
    <source>
        <dbReference type="EMBL" id="WZU65351.1"/>
    </source>
</evidence>
<keyword evidence="2" id="KW-1185">Reference proteome</keyword>
<dbReference type="InterPro" id="IPR035959">
    <property type="entry name" value="RutC-like_sf"/>
</dbReference>
<dbReference type="EMBL" id="CP151762">
    <property type="protein sequence ID" value="WZU65351.1"/>
    <property type="molecule type" value="Genomic_DNA"/>
</dbReference>
<dbReference type="Proteomes" id="UP001451782">
    <property type="component" value="Chromosome"/>
</dbReference>
<dbReference type="PANTHER" id="PTHR43857">
    <property type="entry name" value="BLR7761 PROTEIN"/>
    <property type="match status" value="1"/>
</dbReference>
<dbReference type="InterPro" id="IPR006175">
    <property type="entry name" value="YjgF/YER057c/UK114"/>
</dbReference>